<feature type="non-terminal residue" evidence="2">
    <location>
        <position position="303"/>
    </location>
</feature>
<dbReference type="SUPFAM" id="SSF53850">
    <property type="entry name" value="Periplasmic binding protein-like II"/>
    <property type="match status" value="1"/>
</dbReference>
<reference evidence="2" key="2">
    <citation type="journal article" date="2021" name="PeerJ">
        <title>Extensive microbial diversity within the chicken gut microbiome revealed by metagenomics and culture.</title>
        <authorList>
            <person name="Gilroy R."/>
            <person name="Ravi A."/>
            <person name="Getino M."/>
            <person name="Pursley I."/>
            <person name="Horton D.L."/>
            <person name="Alikhan N.F."/>
            <person name="Baker D."/>
            <person name="Gharbi K."/>
            <person name="Hall N."/>
            <person name="Watson M."/>
            <person name="Adriaenssens E.M."/>
            <person name="Foster-Nyarko E."/>
            <person name="Jarju S."/>
            <person name="Secka A."/>
            <person name="Antonio M."/>
            <person name="Oren A."/>
            <person name="Chaudhuri R.R."/>
            <person name="La Ragione R."/>
            <person name="Hildebrand F."/>
            <person name="Pallen M.J."/>
        </authorList>
    </citation>
    <scope>NUCLEOTIDE SEQUENCE</scope>
    <source>
        <strain evidence="2">ChiBcec2-4451</strain>
    </source>
</reference>
<dbReference type="Gene3D" id="3.40.190.10">
    <property type="entry name" value="Periplasmic binding protein-like II"/>
    <property type="match status" value="1"/>
</dbReference>
<dbReference type="EMBL" id="DVON01000085">
    <property type="protein sequence ID" value="HIV12304.1"/>
    <property type="molecule type" value="Genomic_DNA"/>
</dbReference>
<dbReference type="Proteomes" id="UP000886723">
    <property type="component" value="Unassembled WGS sequence"/>
</dbReference>
<feature type="region of interest" description="Disordered" evidence="1">
    <location>
        <begin position="25"/>
        <end position="51"/>
    </location>
</feature>
<dbReference type="InterPro" id="IPR050490">
    <property type="entry name" value="Bact_solute-bd_prot1"/>
</dbReference>
<reference evidence="2" key="1">
    <citation type="submission" date="2020-10" db="EMBL/GenBank/DDBJ databases">
        <authorList>
            <person name="Gilroy R."/>
        </authorList>
    </citation>
    <scope>NUCLEOTIDE SEQUENCE</scope>
    <source>
        <strain evidence="2">ChiBcec2-4451</strain>
    </source>
</reference>
<dbReference type="PANTHER" id="PTHR43649:SF12">
    <property type="entry name" value="DIACETYLCHITOBIOSE BINDING PROTEIN DASA"/>
    <property type="match status" value="1"/>
</dbReference>
<evidence type="ECO:0000256" key="1">
    <source>
        <dbReference type="SAM" id="MobiDB-lite"/>
    </source>
</evidence>
<evidence type="ECO:0000313" key="2">
    <source>
        <dbReference type="EMBL" id="HIV12304.1"/>
    </source>
</evidence>
<name>A0A9D1NSS4_9FIRM</name>
<organism evidence="2 3">
    <name type="scientific">Candidatus Pullilachnospira stercoravium</name>
    <dbReference type="NCBI Taxonomy" id="2840913"/>
    <lineage>
        <taxon>Bacteria</taxon>
        <taxon>Bacillati</taxon>
        <taxon>Bacillota</taxon>
        <taxon>Clostridia</taxon>
        <taxon>Lachnospirales</taxon>
        <taxon>Lachnospiraceae</taxon>
        <taxon>Lachnospiraceae incertae sedis</taxon>
        <taxon>Candidatus Pullilachnospira</taxon>
    </lineage>
</organism>
<evidence type="ECO:0000313" key="3">
    <source>
        <dbReference type="Proteomes" id="UP000886723"/>
    </source>
</evidence>
<sequence>MRKKQSGETRLLSILMTATLLMTTGCSSGEPQEDTGQALENDSAQETSTSPDALRVCLVDRDVGDLDAALESFKKKYPDVNVELETISVDNLEAEKARVSSELMAGEGCDLYYYVENLLEDPYKAQQAGAFADLVPLLEEYTELTPEDFADGTFDTLENGEECYIMPLLQSFPLFVIRKDMQEKLGITTDSWKRIQDLRSILDAFYEIYPGEDPLSPYESFNPGMEYYGFRIWQGTDNVEILNEADWKGGLDIMKETRYPEGTYNGLQVGEMPEDYEKKDQEDEKIYQNQIPCLGKEMSSADN</sequence>
<protein>
    <submittedName>
        <fullName evidence="2">Carbohydrate ABC transporter substrate-binding protein</fullName>
    </submittedName>
</protein>
<dbReference type="Pfam" id="PF01547">
    <property type="entry name" value="SBP_bac_1"/>
    <property type="match status" value="1"/>
</dbReference>
<dbReference type="PANTHER" id="PTHR43649">
    <property type="entry name" value="ARABINOSE-BINDING PROTEIN-RELATED"/>
    <property type="match status" value="1"/>
</dbReference>
<comment type="caution">
    <text evidence="2">The sequence shown here is derived from an EMBL/GenBank/DDBJ whole genome shotgun (WGS) entry which is preliminary data.</text>
</comment>
<dbReference type="PROSITE" id="PS51257">
    <property type="entry name" value="PROKAR_LIPOPROTEIN"/>
    <property type="match status" value="1"/>
</dbReference>
<accession>A0A9D1NSS4</accession>
<gene>
    <name evidence="2" type="ORF">IAA63_04080</name>
</gene>
<proteinExistence type="predicted"/>
<dbReference type="AlphaFoldDB" id="A0A9D1NSS4"/>
<dbReference type="InterPro" id="IPR006059">
    <property type="entry name" value="SBP"/>
</dbReference>